<evidence type="ECO:0000256" key="5">
    <source>
        <dbReference type="ARBA" id="ARBA00022824"/>
    </source>
</evidence>
<dbReference type="AlphaFoldDB" id="A0A2A6CXA4"/>
<dbReference type="GO" id="GO:0032933">
    <property type="term" value="P:SREBP signaling pathway"/>
    <property type="evidence" value="ECO:0007669"/>
    <property type="project" value="InterPro"/>
</dbReference>
<dbReference type="PANTHER" id="PTHR46378:SF1">
    <property type="entry name" value="STEROL REGULATORY ELEMENT-BINDING PROTEIN CLEAVAGE-ACTIVATING PROTEIN"/>
    <property type="match status" value="1"/>
</dbReference>
<accession>A0A8R1UF41</accession>
<feature type="transmembrane region" description="Helical" evidence="9">
    <location>
        <begin position="458"/>
        <end position="478"/>
    </location>
</feature>
<dbReference type="Proteomes" id="UP000005239">
    <property type="component" value="Unassembled WGS sequence"/>
</dbReference>
<dbReference type="GO" id="GO:0005789">
    <property type="term" value="C:endoplasmic reticulum membrane"/>
    <property type="evidence" value="ECO:0007669"/>
    <property type="project" value="InterPro"/>
</dbReference>
<evidence type="ECO:0000256" key="7">
    <source>
        <dbReference type="ARBA" id="ARBA00023136"/>
    </source>
</evidence>
<dbReference type="PROSITE" id="PS50156">
    <property type="entry name" value="SSD"/>
    <property type="match status" value="1"/>
</dbReference>
<evidence type="ECO:0000313" key="10">
    <source>
        <dbReference type="EnsemblMetazoa" id="PPA23940.1"/>
    </source>
</evidence>
<dbReference type="Pfam" id="PF24006">
    <property type="entry name" value="SCAP_N"/>
    <property type="match status" value="2"/>
</dbReference>
<keyword evidence="11" id="KW-1185">Reference proteome</keyword>
<protein>
    <submittedName>
        <fullName evidence="10">Scp-1</fullName>
    </submittedName>
</protein>
<evidence type="ECO:0000256" key="1">
    <source>
        <dbReference type="ARBA" id="ARBA00004240"/>
    </source>
</evidence>
<organism evidence="10 11">
    <name type="scientific">Pristionchus pacificus</name>
    <name type="common">Parasitic nematode worm</name>
    <dbReference type="NCBI Taxonomy" id="54126"/>
    <lineage>
        <taxon>Eukaryota</taxon>
        <taxon>Metazoa</taxon>
        <taxon>Ecdysozoa</taxon>
        <taxon>Nematoda</taxon>
        <taxon>Chromadorea</taxon>
        <taxon>Rhabditida</taxon>
        <taxon>Rhabditina</taxon>
        <taxon>Diplogasteromorpha</taxon>
        <taxon>Diplogasteroidea</taxon>
        <taxon>Neodiplogasteridae</taxon>
        <taxon>Pristionchus</taxon>
    </lineage>
</organism>
<dbReference type="Pfam" id="PF12349">
    <property type="entry name" value="Sterol-sensing"/>
    <property type="match status" value="1"/>
</dbReference>
<reference evidence="11" key="1">
    <citation type="journal article" date="2008" name="Nat. Genet.">
        <title>The Pristionchus pacificus genome provides a unique perspective on nematode lifestyle and parasitism.</title>
        <authorList>
            <person name="Dieterich C."/>
            <person name="Clifton S.W."/>
            <person name="Schuster L.N."/>
            <person name="Chinwalla A."/>
            <person name="Delehaunty K."/>
            <person name="Dinkelacker I."/>
            <person name="Fulton L."/>
            <person name="Fulton R."/>
            <person name="Godfrey J."/>
            <person name="Minx P."/>
            <person name="Mitreva M."/>
            <person name="Roeseler W."/>
            <person name="Tian H."/>
            <person name="Witte H."/>
            <person name="Yang S.P."/>
            <person name="Wilson R.K."/>
            <person name="Sommer R.J."/>
        </authorList>
    </citation>
    <scope>NUCLEOTIDE SEQUENCE [LARGE SCALE GENOMIC DNA]</scope>
    <source>
        <strain evidence="11">PS312</strain>
    </source>
</reference>
<gene>
    <name evidence="10" type="primary">WBGene00113494</name>
</gene>
<keyword evidence="9" id="KW-0812">Transmembrane</keyword>
<feature type="region of interest" description="Disordered" evidence="8">
    <location>
        <begin position="606"/>
        <end position="654"/>
    </location>
</feature>
<dbReference type="OrthoDB" id="60477at2759"/>
<keyword evidence="4" id="KW-0677">Repeat</keyword>
<accession>A0A2A6CXA4</accession>
<evidence type="ECO:0000256" key="9">
    <source>
        <dbReference type="SAM" id="Phobius"/>
    </source>
</evidence>
<sequence length="734" mass="82728">MFRRRVEHLRHRFIARVQPLRDLLQEEEERRQLLNQEVIGPLDHDKPYCVEGRVRMVRKHRNPVEASLERRISRAYHDYGSSRPAYQSICTGPASPSQTNSPEWFFRPPTMYVQQIVVHSNVRPWTPYNLSAENVVRGALSLAFPLRDTLLEHLNESYVKLSDTLGLVLLLDGVVVGGFLGGVDQLVGQALSDRLDVTECGLVPLSEELDLGKIALELKGGSKVHGLVYCPFVDNEAVKKKRKFKKNFRGGMVCHPTTSLTLRQHSSLAPAAAAARNASLLPSSGCILLSPSAFWSHDLAKLATDEDLIRTIFVPPCTPSMCVRDILLGMPTARAGVKQYYQTNRERSITFGITVLLSAYDPTALSNLRSSLNAPDSNFSMFTIQENKTPYVHVFFKPTKRLTDFTPLLISYVIFMIYVFFSASKFEMVSSRWGLALAAVVMHLDLAPSLWGDEIFPYLALIIGLENCLCITKAVVYTPPSMDVPARISLGLSAEGYSLVKYFVIEQFFLAVAFFIFPLAEIRDFVKFASIGLIVDFYMQMFFFAPCLAFDLQALSEAEKTRFAYQLLASDIPRLRHFPPISCPMKRLLPRLFSPKIQIRRVHSEKSLVQTTSEGGSRPSTPNMERASRAERERNHRRTASMHASPANNDDEDEMLPRIELPERLRPIQPAAEAVRSKLLSIMSFVARTRIIQRSIIIVFVCWATWVQWESSGYIEGVGFGCVSHGSGDVVWRV</sequence>
<evidence type="ECO:0000256" key="2">
    <source>
        <dbReference type="ARBA" id="ARBA00004394"/>
    </source>
</evidence>
<evidence type="ECO:0000256" key="4">
    <source>
        <dbReference type="ARBA" id="ARBA00022737"/>
    </source>
</evidence>
<dbReference type="PANTHER" id="PTHR46378">
    <property type="entry name" value="STEROL REGULATORY ELEMENT-BINDING PROTEIN CLEAVAGE-ACTIVATING PROTEIN"/>
    <property type="match status" value="1"/>
</dbReference>
<evidence type="ECO:0000313" key="11">
    <source>
        <dbReference type="Proteomes" id="UP000005239"/>
    </source>
</evidence>
<name>A0A2A6CXA4_PRIPA</name>
<proteinExistence type="predicted"/>
<keyword evidence="7 9" id="KW-0472">Membrane</keyword>
<reference evidence="10" key="2">
    <citation type="submission" date="2022-06" db="UniProtKB">
        <authorList>
            <consortium name="EnsemblMetazoa"/>
        </authorList>
    </citation>
    <scope>IDENTIFICATION</scope>
    <source>
        <strain evidence="10">PS312</strain>
    </source>
</reference>
<comment type="subcellular location">
    <subcellularLocation>
        <location evidence="1">Endoplasmic reticulum</location>
    </subcellularLocation>
    <subcellularLocation>
        <location evidence="2">Golgi apparatus membrane</location>
    </subcellularLocation>
</comment>
<dbReference type="InterPro" id="IPR030225">
    <property type="entry name" value="SCAP"/>
</dbReference>
<dbReference type="GO" id="GO:0032934">
    <property type="term" value="F:sterol binding"/>
    <property type="evidence" value="ECO:0007669"/>
    <property type="project" value="InterPro"/>
</dbReference>
<keyword evidence="3" id="KW-0853">WD repeat</keyword>
<feature type="transmembrane region" description="Helical" evidence="9">
    <location>
        <begin position="405"/>
        <end position="421"/>
    </location>
</feature>
<dbReference type="GO" id="GO:0000139">
    <property type="term" value="C:Golgi membrane"/>
    <property type="evidence" value="ECO:0007669"/>
    <property type="project" value="UniProtKB-SubCell"/>
</dbReference>
<dbReference type="InterPro" id="IPR057041">
    <property type="entry name" value="SCAP_N"/>
</dbReference>
<dbReference type="InterPro" id="IPR053958">
    <property type="entry name" value="HMGCR/SNAP/NPC1-like_SSD"/>
</dbReference>
<dbReference type="EnsemblMetazoa" id="PPA23940.1">
    <property type="protein sequence ID" value="PPA23940.1"/>
    <property type="gene ID" value="WBGene00113494"/>
</dbReference>
<feature type="transmembrane region" description="Helical" evidence="9">
    <location>
        <begin position="433"/>
        <end position="452"/>
    </location>
</feature>
<keyword evidence="5" id="KW-0256">Endoplasmic reticulum</keyword>
<feature type="transmembrane region" description="Helical" evidence="9">
    <location>
        <begin position="499"/>
        <end position="519"/>
    </location>
</feature>
<keyword evidence="9" id="KW-1133">Transmembrane helix</keyword>
<evidence type="ECO:0000256" key="3">
    <source>
        <dbReference type="ARBA" id="ARBA00022574"/>
    </source>
</evidence>
<evidence type="ECO:0000256" key="8">
    <source>
        <dbReference type="SAM" id="MobiDB-lite"/>
    </source>
</evidence>
<dbReference type="InterPro" id="IPR000731">
    <property type="entry name" value="SSD"/>
</dbReference>
<evidence type="ECO:0000256" key="6">
    <source>
        <dbReference type="ARBA" id="ARBA00023034"/>
    </source>
</evidence>
<keyword evidence="6" id="KW-0333">Golgi apparatus</keyword>
<feature type="compositionally biased region" description="Polar residues" evidence="8">
    <location>
        <begin position="607"/>
        <end position="623"/>
    </location>
</feature>